<comment type="subcellular location">
    <subcellularLocation>
        <location evidence="1">Nucleus</location>
    </subcellularLocation>
</comment>
<dbReference type="GO" id="GO:0005669">
    <property type="term" value="C:transcription factor TFIID complex"/>
    <property type="evidence" value="ECO:0007669"/>
    <property type="project" value="TreeGrafter"/>
</dbReference>
<dbReference type="PANTHER" id="PTHR48068:SF4">
    <property type="entry name" value="TATA-BOX BINDING PROTEIN ASSOCIATED FACTOR 9"/>
    <property type="match status" value="1"/>
</dbReference>
<protein>
    <submittedName>
        <fullName evidence="6">Uncharacterized protein</fullName>
    </submittedName>
</protein>
<dbReference type="PANTHER" id="PTHR48068">
    <property type="entry name" value="TAF9 RNA POLYMERASE II, TATA BOX-BINDING PROTEIN (TBP)-ASSOCIATED FACTOR"/>
    <property type="match status" value="1"/>
</dbReference>
<dbReference type="GO" id="GO:0051123">
    <property type="term" value="P:RNA polymerase II preinitiation complex assembly"/>
    <property type="evidence" value="ECO:0007669"/>
    <property type="project" value="TreeGrafter"/>
</dbReference>
<evidence type="ECO:0000256" key="2">
    <source>
        <dbReference type="ARBA" id="ARBA00023015"/>
    </source>
</evidence>
<dbReference type="Pfam" id="PF02291">
    <property type="entry name" value="TFIID-31kDa"/>
    <property type="match status" value="1"/>
</dbReference>
<dbReference type="GO" id="GO:0000124">
    <property type="term" value="C:SAGA complex"/>
    <property type="evidence" value="ECO:0007669"/>
    <property type="project" value="TreeGrafter"/>
</dbReference>
<keyword evidence="3" id="KW-0804">Transcription</keyword>
<dbReference type="AlphaFoldDB" id="A0A5S6QQP1"/>
<dbReference type="InterPro" id="IPR051431">
    <property type="entry name" value="TFIID_subunit_9"/>
</dbReference>
<evidence type="ECO:0000313" key="5">
    <source>
        <dbReference type="Proteomes" id="UP000046395"/>
    </source>
</evidence>
<keyword evidence="2" id="KW-0805">Transcription regulation</keyword>
<evidence type="ECO:0000313" key="6">
    <source>
        <dbReference type="WBParaSite" id="TMUE_2000009473.1"/>
    </source>
</evidence>
<dbReference type="GO" id="GO:0003713">
    <property type="term" value="F:transcription coactivator activity"/>
    <property type="evidence" value="ECO:0007669"/>
    <property type="project" value="TreeGrafter"/>
</dbReference>
<keyword evidence="4" id="KW-0539">Nucleus</keyword>
<dbReference type="GO" id="GO:0016251">
    <property type="term" value="F:RNA polymerase II general transcription initiation factor activity"/>
    <property type="evidence" value="ECO:0007669"/>
    <property type="project" value="TreeGrafter"/>
</dbReference>
<dbReference type="STRING" id="70415.A0A5S6QQP1"/>
<dbReference type="InterPro" id="IPR003162">
    <property type="entry name" value="TFIID-31"/>
</dbReference>
<reference evidence="6" key="1">
    <citation type="submission" date="2019-12" db="UniProtKB">
        <authorList>
            <consortium name="WormBaseParasite"/>
        </authorList>
    </citation>
    <scope>IDENTIFICATION</scope>
</reference>
<evidence type="ECO:0000256" key="4">
    <source>
        <dbReference type="ARBA" id="ARBA00023242"/>
    </source>
</evidence>
<keyword evidence="5" id="KW-1185">Reference proteome</keyword>
<organism evidence="5 6">
    <name type="scientific">Trichuris muris</name>
    <name type="common">Mouse whipworm</name>
    <dbReference type="NCBI Taxonomy" id="70415"/>
    <lineage>
        <taxon>Eukaryota</taxon>
        <taxon>Metazoa</taxon>
        <taxon>Ecdysozoa</taxon>
        <taxon>Nematoda</taxon>
        <taxon>Enoplea</taxon>
        <taxon>Dorylaimia</taxon>
        <taxon>Trichinellida</taxon>
        <taxon>Trichuridae</taxon>
        <taxon>Trichuris</taxon>
    </lineage>
</organism>
<sequence>MFKAGNGLDKSRHYGSYEKTSERKWCAKIRATGAAKLSQLSNPESSQITVEDLRLARQLQCETSRQRVGFDELLDKLAEEKNSIPLPTLKSNKGVALPPERHCLLMQNYRLRIGPTAQYSAQHAGRSASLDGPRKLLQNAPHSMARYHGSSSAIPAAAGSSQNDGVLRAEQPGLDLNQDSCSADAEDFSCPVIRDKECDGDFERLLPISLVSYEK</sequence>
<evidence type="ECO:0000256" key="1">
    <source>
        <dbReference type="ARBA" id="ARBA00004123"/>
    </source>
</evidence>
<dbReference type="Proteomes" id="UP000046395">
    <property type="component" value="Unassembled WGS sequence"/>
</dbReference>
<name>A0A5S6QQP1_TRIMR</name>
<proteinExistence type="predicted"/>
<accession>A0A5S6QQP1</accession>
<evidence type="ECO:0000256" key="3">
    <source>
        <dbReference type="ARBA" id="ARBA00023163"/>
    </source>
</evidence>
<dbReference type="WBParaSite" id="TMUE_2000009473.1">
    <property type="protein sequence ID" value="TMUE_2000009473.1"/>
    <property type="gene ID" value="WBGene00288225"/>
</dbReference>